<dbReference type="InterPro" id="IPR014710">
    <property type="entry name" value="RmlC-like_jellyroll"/>
</dbReference>
<protein>
    <submittedName>
        <fullName evidence="5">AraC family transcriptional regulator</fullName>
    </submittedName>
</protein>
<evidence type="ECO:0000256" key="2">
    <source>
        <dbReference type="ARBA" id="ARBA00023125"/>
    </source>
</evidence>
<dbReference type="EMBL" id="SMGQ01000011">
    <property type="protein sequence ID" value="TCK98590.1"/>
    <property type="molecule type" value="Genomic_DNA"/>
</dbReference>
<reference evidence="5 6" key="1">
    <citation type="submission" date="2019-03" db="EMBL/GenBank/DDBJ databases">
        <title>Genomic Encyclopedia of Type Strains, Phase IV (KMG-IV): sequencing the most valuable type-strain genomes for metagenomic binning, comparative biology and taxonomic classification.</title>
        <authorList>
            <person name="Goeker M."/>
        </authorList>
    </citation>
    <scope>NUCLEOTIDE SEQUENCE [LARGE SCALE GENOMIC DNA]</scope>
    <source>
        <strain evidence="5 6">DSM 24176</strain>
    </source>
</reference>
<organism evidence="5 6">
    <name type="scientific">Natranaerovirga hydrolytica</name>
    <dbReference type="NCBI Taxonomy" id="680378"/>
    <lineage>
        <taxon>Bacteria</taxon>
        <taxon>Bacillati</taxon>
        <taxon>Bacillota</taxon>
        <taxon>Clostridia</taxon>
        <taxon>Lachnospirales</taxon>
        <taxon>Natranaerovirgaceae</taxon>
        <taxon>Natranaerovirga</taxon>
    </lineage>
</organism>
<keyword evidence="6" id="KW-1185">Reference proteome</keyword>
<dbReference type="OrthoDB" id="9782503at2"/>
<dbReference type="InterPro" id="IPR037923">
    <property type="entry name" value="HTH-like"/>
</dbReference>
<evidence type="ECO:0000313" key="5">
    <source>
        <dbReference type="EMBL" id="TCK98590.1"/>
    </source>
</evidence>
<dbReference type="InterPro" id="IPR003313">
    <property type="entry name" value="AraC-bd"/>
</dbReference>
<dbReference type="GO" id="GO:0003700">
    <property type="term" value="F:DNA-binding transcription factor activity"/>
    <property type="evidence" value="ECO:0007669"/>
    <property type="project" value="InterPro"/>
</dbReference>
<keyword evidence="2" id="KW-0238">DNA-binding</keyword>
<dbReference type="Gene3D" id="2.60.120.10">
    <property type="entry name" value="Jelly Rolls"/>
    <property type="match status" value="1"/>
</dbReference>
<proteinExistence type="predicted"/>
<feature type="domain" description="HTH araC/xylS-type" evidence="4">
    <location>
        <begin position="184"/>
        <end position="281"/>
    </location>
</feature>
<dbReference type="SUPFAM" id="SSF51215">
    <property type="entry name" value="Regulatory protein AraC"/>
    <property type="match status" value="1"/>
</dbReference>
<dbReference type="SMART" id="SM00342">
    <property type="entry name" value="HTH_ARAC"/>
    <property type="match status" value="1"/>
</dbReference>
<dbReference type="SUPFAM" id="SSF46689">
    <property type="entry name" value="Homeodomain-like"/>
    <property type="match status" value="2"/>
</dbReference>
<evidence type="ECO:0000256" key="1">
    <source>
        <dbReference type="ARBA" id="ARBA00023015"/>
    </source>
</evidence>
<dbReference type="GO" id="GO:0043565">
    <property type="term" value="F:sequence-specific DNA binding"/>
    <property type="evidence" value="ECO:0007669"/>
    <property type="project" value="InterPro"/>
</dbReference>
<evidence type="ECO:0000313" key="6">
    <source>
        <dbReference type="Proteomes" id="UP000294545"/>
    </source>
</evidence>
<comment type="caution">
    <text evidence="5">The sequence shown here is derived from an EMBL/GenBank/DDBJ whole genome shotgun (WGS) entry which is preliminary data.</text>
</comment>
<evidence type="ECO:0000259" key="4">
    <source>
        <dbReference type="PROSITE" id="PS01124"/>
    </source>
</evidence>
<gene>
    <name evidence="5" type="ORF">EDC19_1022</name>
</gene>
<dbReference type="InterPro" id="IPR018060">
    <property type="entry name" value="HTH_AraC"/>
</dbReference>
<dbReference type="PANTHER" id="PTHR43280:SF34">
    <property type="entry name" value="ARAC-FAMILY TRANSCRIPTIONAL REGULATOR"/>
    <property type="match status" value="1"/>
</dbReference>
<dbReference type="InterPro" id="IPR009057">
    <property type="entry name" value="Homeodomain-like_sf"/>
</dbReference>
<sequence>MKDKMNYIANTMVSDLYEIFYIEELVDEDKTLYHLHDFYEIHITLSGNGLFYLDGTMHELSAGTVLLIHSGDLHRIVAQKSSYFERMYIFVTPEFIENSSTKHTNLKNCFQPIGNVKSKILKTSIVELIDHLKHFMKPPNLKNYGEDLLYEQALVNFLLYLNKLVLNKESEITRDVSPQNELMDRVIKYVNNNLKEDLSLYAVASHFYISKYHLSHKFKEVTDITFHNYVLKKRLFYAKQLLRKHNNANLIYSDCGFKSYSYFLKAFKKEFGITPKEFMNLTKKGNKMYFNKHH</sequence>
<accession>A0A4R1N0Y0</accession>
<dbReference type="Gene3D" id="1.10.10.60">
    <property type="entry name" value="Homeodomain-like"/>
    <property type="match status" value="2"/>
</dbReference>
<dbReference type="Pfam" id="PF02311">
    <property type="entry name" value="AraC_binding"/>
    <property type="match status" value="1"/>
</dbReference>
<evidence type="ECO:0000256" key="3">
    <source>
        <dbReference type="ARBA" id="ARBA00023163"/>
    </source>
</evidence>
<dbReference type="PROSITE" id="PS01124">
    <property type="entry name" value="HTH_ARAC_FAMILY_2"/>
    <property type="match status" value="1"/>
</dbReference>
<keyword evidence="3" id="KW-0804">Transcription</keyword>
<name>A0A4R1N0Y0_9FIRM</name>
<dbReference type="PANTHER" id="PTHR43280">
    <property type="entry name" value="ARAC-FAMILY TRANSCRIPTIONAL REGULATOR"/>
    <property type="match status" value="1"/>
</dbReference>
<dbReference type="RefSeq" id="WP_132281468.1">
    <property type="nucleotide sequence ID" value="NZ_SMGQ01000011.1"/>
</dbReference>
<dbReference type="AlphaFoldDB" id="A0A4R1N0Y0"/>
<dbReference type="Pfam" id="PF12833">
    <property type="entry name" value="HTH_18"/>
    <property type="match status" value="1"/>
</dbReference>
<dbReference type="Proteomes" id="UP000294545">
    <property type="component" value="Unassembled WGS sequence"/>
</dbReference>
<keyword evidence="1" id="KW-0805">Transcription regulation</keyword>